<evidence type="ECO:0000256" key="4">
    <source>
        <dbReference type="ARBA" id="ARBA00022989"/>
    </source>
</evidence>
<keyword evidence="3 6" id="KW-0812">Transmembrane</keyword>
<dbReference type="OrthoDB" id="9807053at2"/>
<dbReference type="KEGG" id="fsu:Fisuc_0232"/>
<dbReference type="RefSeq" id="WP_012820074.1">
    <property type="nucleotide sequence ID" value="NC_013410.1"/>
</dbReference>
<dbReference type="Proteomes" id="UP000001497">
    <property type="component" value="Chromosome"/>
</dbReference>
<protein>
    <submittedName>
        <fullName evidence="7">Lysine exporter protein (LYSE/YGGA)</fullName>
    </submittedName>
    <submittedName>
        <fullName evidence="8">Transporter, LysE family</fullName>
    </submittedName>
</protein>
<feature type="transmembrane region" description="Helical" evidence="6">
    <location>
        <begin position="186"/>
        <end position="205"/>
    </location>
</feature>
<evidence type="ECO:0000313" key="10">
    <source>
        <dbReference type="Proteomes" id="UP000001497"/>
    </source>
</evidence>
<keyword evidence="5 6" id="KW-0472">Membrane</keyword>
<feature type="transmembrane region" description="Helical" evidence="6">
    <location>
        <begin position="6"/>
        <end position="24"/>
    </location>
</feature>
<reference evidence="8" key="3">
    <citation type="submission" date="2010-08" db="EMBL/GenBank/DDBJ databases">
        <authorList>
            <person name="Durkin A.S."/>
            <person name="Nelson K.E."/>
            <person name="Morrison M."/>
            <person name="Forsberg C.W."/>
            <person name="Wilson D.B."/>
            <person name="Russell J.B."/>
            <person name="Cann I.K.O."/>
            <person name="Mackie R.I."/>
            <person name="White B.A."/>
        </authorList>
    </citation>
    <scope>NUCLEOTIDE SEQUENCE</scope>
    <source>
        <strain evidence="8">S85</strain>
    </source>
</reference>
<comment type="subcellular location">
    <subcellularLocation>
        <location evidence="1">Cell membrane</location>
        <topology evidence="1">Multi-pass membrane protein</topology>
    </subcellularLocation>
</comment>
<dbReference type="InterPro" id="IPR001123">
    <property type="entry name" value="LeuE-type"/>
</dbReference>
<dbReference type="PIRSF" id="PIRSF006324">
    <property type="entry name" value="LeuE"/>
    <property type="match status" value="1"/>
</dbReference>
<evidence type="ECO:0000256" key="2">
    <source>
        <dbReference type="ARBA" id="ARBA00022475"/>
    </source>
</evidence>
<keyword evidence="2" id="KW-1003">Cell membrane</keyword>
<dbReference type="HOGENOM" id="CLU_079569_3_2_0"/>
<feature type="transmembrane region" description="Helical" evidence="6">
    <location>
        <begin position="66"/>
        <end position="83"/>
    </location>
</feature>
<evidence type="ECO:0000256" key="6">
    <source>
        <dbReference type="SAM" id="Phobius"/>
    </source>
</evidence>
<dbReference type="EMBL" id="CP001792">
    <property type="protein sequence ID" value="ACX73844.1"/>
    <property type="molecule type" value="Genomic_DNA"/>
</dbReference>
<dbReference type="KEGG" id="fsc:FSU_0640"/>
<feature type="transmembrane region" description="Helical" evidence="6">
    <location>
        <begin position="116"/>
        <end position="137"/>
    </location>
</feature>
<evidence type="ECO:0000313" key="8">
    <source>
        <dbReference type="EMBL" id="ADL26135.1"/>
    </source>
</evidence>
<dbReference type="PANTHER" id="PTHR30086:SF20">
    <property type="entry name" value="ARGININE EXPORTER PROTEIN ARGO-RELATED"/>
    <property type="match status" value="1"/>
</dbReference>
<sequence length="206" mass="21955">MLEFFIAALVIGIAPGPDNLFVLAQSATYGARLGFCIILGLCTGIAIHTCLLVAGVSALIAASPTAFFVIQCLGAAYLLYLAYKSFGVKAGVVQMNGDSRSEPGMTSARSLYMRGIIMNLTNPKVILFVLSLIPPAVRLERPIHPSLQMAIFGGEFILATMIVFGCIALLAGTVKKFLLTSPKANRNLNWFSGAVFVFLAVALFFV</sequence>
<name>C9RJY1_FIBSS</name>
<evidence type="ECO:0000313" key="7">
    <source>
        <dbReference type="EMBL" id="ACX73844.1"/>
    </source>
</evidence>
<dbReference type="EMBL" id="CP002158">
    <property type="protein sequence ID" value="ADL26135.1"/>
    <property type="molecule type" value="Genomic_DNA"/>
</dbReference>
<dbReference type="STRING" id="59374.FSU_0640"/>
<evidence type="ECO:0000256" key="5">
    <source>
        <dbReference type="ARBA" id="ARBA00023136"/>
    </source>
</evidence>
<keyword evidence="4 6" id="KW-1133">Transmembrane helix</keyword>
<evidence type="ECO:0000256" key="1">
    <source>
        <dbReference type="ARBA" id="ARBA00004651"/>
    </source>
</evidence>
<dbReference type="Proteomes" id="UP000000517">
    <property type="component" value="Chromosome"/>
</dbReference>
<dbReference type="AlphaFoldDB" id="C9RJY1"/>
<dbReference type="GO" id="GO:0015171">
    <property type="term" value="F:amino acid transmembrane transporter activity"/>
    <property type="evidence" value="ECO:0007669"/>
    <property type="project" value="TreeGrafter"/>
</dbReference>
<dbReference type="Pfam" id="PF01810">
    <property type="entry name" value="LysE"/>
    <property type="match status" value="1"/>
</dbReference>
<reference evidence="7 10" key="1">
    <citation type="submission" date="2009-10" db="EMBL/GenBank/DDBJ databases">
        <title>Complete sequence of Fibrobacter succinogenes subsp. succinogenes S85.</title>
        <authorList>
            <consortium name="US DOE Joint Genome Institute"/>
            <person name="Lucas S."/>
            <person name="Copeland A."/>
            <person name="Lapidus A."/>
            <person name="Glavina del Rio T."/>
            <person name="Tice H."/>
            <person name="Bruce D."/>
            <person name="Goodwin L."/>
            <person name="Pitluck S."/>
            <person name="Chertkov O."/>
            <person name="Detter J.C."/>
            <person name="Han C."/>
            <person name="Tapia R."/>
            <person name="Larimer F."/>
            <person name="Land M."/>
            <person name="Hauser L."/>
            <person name="Kyrpides N."/>
            <person name="Mikhailova N."/>
            <person name="Weimer P.J."/>
            <person name="Stevenson D.M."/>
            <person name="Boyum J."/>
            <person name="Brumm P.I."/>
            <person name="Mead D."/>
        </authorList>
    </citation>
    <scope>NUCLEOTIDE SEQUENCE [LARGE SCALE GENOMIC DNA]</scope>
    <source>
        <strain evidence="10">ATCC 19169 / S85</strain>
        <strain evidence="7">S85</strain>
    </source>
</reference>
<dbReference type="PANTHER" id="PTHR30086">
    <property type="entry name" value="ARGININE EXPORTER PROTEIN ARGO"/>
    <property type="match status" value="1"/>
</dbReference>
<reference evidence="9" key="2">
    <citation type="submission" date="2010-08" db="EMBL/GenBank/DDBJ databases">
        <title>Complete sequence of Fibrobacter succinogenes subsp. succinogenes S85.</title>
        <authorList>
            <person name="Durkin A.S."/>
            <person name="Nelson K.E."/>
            <person name="Morrison M."/>
            <person name="Forsberg C.W."/>
            <person name="Wilson D.B."/>
            <person name="Russell J.B."/>
            <person name="Cann I.K.O."/>
            <person name="Mackie R.I."/>
            <person name="White B.A."/>
        </authorList>
    </citation>
    <scope>NUCLEOTIDE SEQUENCE [LARGE SCALE GENOMIC DNA]</scope>
    <source>
        <strain evidence="9">ATCC 19169 / S85</strain>
    </source>
</reference>
<accession>C9RJY1</accession>
<gene>
    <name evidence="7" type="ordered locus">Fisuc_0232</name>
    <name evidence="8" type="ordered locus">FSU_0640</name>
</gene>
<organism evidence="8 9">
    <name type="scientific">Fibrobacter succinogenes (strain ATCC 19169 / S85)</name>
    <dbReference type="NCBI Taxonomy" id="59374"/>
    <lineage>
        <taxon>Bacteria</taxon>
        <taxon>Pseudomonadati</taxon>
        <taxon>Fibrobacterota</taxon>
        <taxon>Fibrobacteria</taxon>
        <taxon>Fibrobacterales</taxon>
        <taxon>Fibrobacteraceae</taxon>
        <taxon>Fibrobacter</taxon>
    </lineage>
</organism>
<keyword evidence="10" id="KW-1185">Reference proteome</keyword>
<proteinExistence type="predicted"/>
<dbReference type="GO" id="GO:0005886">
    <property type="term" value="C:plasma membrane"/>
    <property type="evidence" value="ECO:0007669"/>
    <property type="project" value="UniProtKB-SubCell"/>
</dbReference>
<evidence type="ECO:0000313" key="9">
    <source>
        <dbReference type="Proteomes" id="UP000000517"/>
    </source>
</evidence>
<dbReference type="eggNOG" id="COG1280">
    <property type="taxonomic scope" value="Bacteria"/>
</dbReference>
<evidence type="ECO:0000256" key="3">
    <source>
        <dbReference type="ARBA" id="ARBA00022692"/>
    </source>
</evidence>
<feature type="transmembrane region" description="Helical" evidence="6">
    <location>
        <begin position="149"/>
        <end position="174"/>
    </location>
</feature>
<feature type="transmembrane region" description="Helical" evidence="6">
    <location>
        <begin position="36"/>
        <end position="60"/>
    </location>
</feature>